<dbReference type="VEuPathDB" id="FungiDB:BO70DRAFT_363562"/>
<dbReference type="Proteomes" id="UP000247233">
    <property type="component" value="Unassembled WGS sequence"/>
</dbReference>
<reference evidence="1 2" key="1">
    <citation type="submission" date="2016-12" db="EMBL/GenBank/DDBJ databases">
        <title>The genomes of Aspergillus section Nigri reveals drivers in fungal speciation.</title>
        <authorList>
            <consortium name="DOE Joint Genome Institute"/>
            <person name="Vesth T.C."/>
            <person name="Nybo J."/>
            <person name="Theobald S."/>
            <person name="Brandl J."/>
            <person name="Frisvad J.C."/>
            <person name="Nielsen K.F."/>
            <person name="Lyhne E.K."/>
            <person name="Kogle M.E."/>
            <person name="Kuo A."/>
            <person name="Riley R."/>
            <person name="Clum A."/>
            <person name="Nolan M."/>
            <person name="Lipzen A."/>
            <person name="Salamov A."/>
            <person name="Henrissat B."/>
            <person name="Wiebenga A."/>
            <person name="De Vries R.P."/>
            <person name="Grigoriev I.V."/>
            <person name="Mortensen U.H."/>
            <person name="Andersen M.R."/>
            <person name="Baker S.E."/>
        </authorList>
    </citation>
    <scope>NUCLEOTIDE SEQUENCE [LARGE SCALE GENOMIC DNA]</scope>
    <source>
        <strain evidence="1 2">CBS 117.55</strain>
    </source>
</reference>
<evidence type="ECO:0000313" key="2">
    <source>
        <dbReference type="Proteomes" id="UP000247233"/>
    </source>
</evidence>
<proteinExistence type="predicted"/>
<keyword evidence="2" id="KW-1185">Reference proteome</keyword>
<organism evidence="1 2">
    <name type="scientific">Aspergillus heteromorphus CBS 117.55</name>
    <dbReference type="NCBI Taxonomy" id="1448321"/>
    <lineage>
        <taxon>Eukaryota</taxon>
        <taxon>Fungi</taxon>
        <taxon>Dikarya</taxon>
        <taxon>Ascomycota</taxon>
        <taxon>Pezizomycotina</taxon>
        <taxon>Eurotiomycetes</taxon>
        <taxon>Eurotiomycetidae</taxon>
        <taxon>Eurotiales</taxon>
        <taxon>Aspergillaceae</taxon>
        <taxon>Aspergillus</taxon>
        <taxon>Aspergillus subgen. Circumdati</taxon>
    </lineage>
</organism>
<dbReference type="EMBL" id="MSFL01000019">
    <property type="protein sequence ID" value="PWY77021.1"/>
    <property type="molecule type" value="Genomic_DNA"/>
</dbReference>
<comment type="caution">
    <text evidence="1">The sequence shown here is derived from an EMBL/GenBank/DDBJ whole genome shotgun (WGS) entry which is preliminary data.</text>
</comment>
<dbReference type="GeneID" id="37065839"/>
<evidence type="ECO:0000313" key="1">
    <source>
        <dbReference type="EMBL" id="PWY77021.1"/>
    </source>
</evidence>
<dbReference type="AlphaFoldDB" id="A0A317VUL0"/>
<dbReference type="RefSeq" id="XP_025397782.1">
    <property type="nucleotide sequence ID" value="XM_025543602.1"/>
</dbReference>
<sequence length="81" mass="8751">MGAMEFIPDLSFPLPSMYTIMASGVCLVFLSPVCSSEVLMWSPSAEISMGWSVQRNANEGLEGAALRVFEGAFQGRLSGWT</sequence>
<protein>
    <submittedName>
        <fullName evidence="1">Uncharacterized protein</fullName>
    </submittedName>
</protein>
<accession>A0A317VUL0</accession>
<name>A0A317VUL0_9EURO</name>
<gene>
    <name evidence="1" type="ORF">BO70DRAFT_363562</name>
</gene>